<dbReference type="AlphaFoldDB" id="A0A2G1VKH8"/>
<dbReference type="PRINTS" id="PR00111">
    <property type="entry name" value="ABHYDROLASE"/>
</dbReference>
<dbReference type="InterPro" id="IPR029058">
    <property type="entry name" value="AB_hydrolase_fold"/>
</dbReference>
<dbReference type="SUPFAM" id="SSF53474">
    <property type="entry name" value="alpha/beta-Hydrolases"/>
    <property type="match status" value="1"/>
</dbReference>
<accession>A0A2G1VKH8</accession>
<keyword evidence="1 3" id="KW-0378">Hydrolase</keyword>
<gene>
    <name evidence="3" type="ORF">CLH62_05295</name>
</gene>
<comment type="caution">
    <text evidence="3">The sequence shown here is derived from an EMBL/GenBank/DDBJ whole genome shotgun (WGS) entry which is preliminary data.</text>
</comment>
<keyword evidence="4" id="KW-1185">Reference proteome</keyword>
<dbReference type="InterPro" id="IPR000073">
    <property type="entry name" value="AB_hydrolase_1"/>
</dbReference>
<dbReference type="PANTHER" id="PTHR43329">
    <property type="entry name" value="EPOXIDE HYDROLASE"/>
    <property type="match status" value="1"/>
</dbReference>
<organism evidence="3 4">
    <name type="scientific">Marinobacter guineae</name>
    <dbReference type="NCBI Taxonomy" id="432303"/>
    <lineage>
        <taxon>Bacteria</taxon>
        <taxon>Pseudomonadati</taxon>
        <taxon>Pseudomonadota</taxon>
        <taxon>Gammaproteobacteria</taxon>
        <taxon>Pseudomonadales</taxon>
        <taxon>Marinobacteraceae</taxon>
        <taxon>Marinobacter</taxon>
    </lineage>
</organism>
<dbReference type="GO" id="GO:0016787">
    <property type="term" value="F:hydrolase activity"/>
    <property type="evidence" value="ECO:0007669"/>
    <property type="project" value="UniProtKB-KW"/>
</dbReference>
<feature type="domain" description="AB hydrolase-1" evidence="2">
    <location>
        <begin position="29"/>
        <end position="280"/>
    </location>
</feature>
<reference evidence="3 4" key="1">
    <citation type="submission" date="2017-09" db="EMBL/GenBank/DDBJ databases">
        <title>The draft genome sequences of Marinobacter guineae M3B.</title>
        <authorList>
            <person name="Cao J."/>
        </authorList>
    </citation>
    <scope>NUCLEOTIDE SEQUENCE [LARGE SCALE GENOMIC DNA]</scope>
    <source>
        <strain evidence="3 4">M3B</strain>
    </source>
</reference>
<dbReference type="Gene3D" id="3.40.50.1820">
    <property type="entry name" value="alpha/beta hydrolase"/>
    <property type="match status" value="1"/>
</dbReference>
<dbReference type="InterPro" id="IPR000639">
    <property type="entry name" value="Epox_hydrolase-like"/>
</dbReference>
<evidence type="ECO:0000256" key="1">
    <source>
        <dbReference type="ARBA" id="ARBA00022801"/>
    </source>
</evidence>
<dbReference type="OrthoDB" id="5296151at2"/>
<dbReference type="Proteomes" id="UP000229044">
    <property type="component" value="Unassembled WGS sequence"/>
</dbReference>
<evidence type="ECO:0000313" key="4">
    <source>
        <dbReference type="Proteomes" id="UP000229044"/>
    </source>
</evidence>
<proteinExistence type="predicted"/>
<dbReference type="EMBL" id="NTFI01000001">
    <property type="protein sequence ID" value="PHQ26999.1"/>
    <property type="molecule type" value="Genomic_DNA"/>
</dbReference>
<dbReference type="Pfam" id="PF00561">
    <property type="entry name" value="Abhydrolase_1"/>
    <property type="match status" value="1"/>
</dbReference>
<name>A0A2G1VKH8_9GAMM</name>
<sequence>MRLPEPFKYQSVQTGEATINFAHAGSGSPLLLLHGYPQTHLMWHRVAPALARDFHVICPDLRGYGDSSKPDSDPDHQTYSKRQMASDMVAVMEALGYQRFSVAGHDRGARVTHRLCLDYAERVERACVMDIAPTLHMFEHTDQAFATGYYHWFFLIQQDGLPEHMIGLDPDYYLREKLTRWSAPGAEFDSEAVQEYVRCFSRPDAIHASCEDYRAAASIDLVHDRKDRSEGRKVACPLQVLWGNKGFVNRTYEVLTVWRDYASKVEGGALSCGHFLPEEAPEAVIDELRRFFLPD</sequence>
<protein>
    <submittedName>
        <fullName evidence="3">Alpha/beta hydrolase</fullName>
    </submittedName>
</protein>
<evidence type="ECO:0000259" key="2">
    <source>
        <dbReference type="Pfam" id="PF00561"/>
    </source>
</evidence>
<dbReference type="RefSeq" id="WP_099617072.1">
    <property type="nucleotide sequence ID" value="NZ_KZ319339.1"/>
</dbReference>
<evidence type="ECO:0000313" key="3">
    <source>
        <dbReference type="EMBL" id="PHQ26999.1"/>
    </source>
</evidence>
<dbReference type="PRINTS" id="PR00412">
    <property type="entry name" value="EPOXHYDRLASE"/>
</dbReference>